<comment type="caution">
    <text evidence="5">The sequence shown here is derived from an EMBL/GenBank/DDBJ whole genome shotgun (WGS) entry which is preliminary data.</text>
</comment>
<dbReference type="InterPro" id="IPR000698">
    <property type="entry name" value="Arrestin"/>
</dbReference>
<dbReference type="EMBL" id="BGZK01000120">
    <property type="protein sequence ID" value="GBP20612.1"/>
    <property type="molecule type" value="Genomic_DNA"/>
</dbReference>
<dbReference type="Gene3D" id="2.60.40.840">
    <property type="match status" value="2"/>
</dbReference>
<dbReference type="PROSITE" id="PS00295">
    <property type="entry name" value="ARRESTINS"/>
    <property type="match status" value="1"/>
</dbReference>
<dbReference type="Pfam" id="PF00339">
    <property type="entry name" value="Arrestin_N"/>
    <property type="match status" value="2"/>
</dbReference>
<evidence type="ECO:0000313" key="6">
    <source>
        <dbReference type="Proteomes" id="UP000299102"/>
    </source>
</evidence>
<dbReference type="Proteomes" id="UP000299102">
    <property type="component" value="Unassembled WGS sequence"/>
</dbReference>
<dbReference type="GO" id="GO:0007165">
    <property type="term" value="P:signal transduction"/>
    <property type="evidence" value="ECO:0007669"/>
    <property type="project" value="InterPro"/>
</dbReference>
<comment type="similarity">
    <text evidence="1">Belongs to the arrestin family.</text>
</comment>
<dbReference type="OrthoDB" id="298939at2759"/>
<dbReference type="InterPro" id="IPR011022">
    <property type="entry name" value="Arrestin_C-like"/>
</dbReference>
<dbReference type="InterPro" id="IPR017864">
    <property type="entry name" value="Arrestin_CS"/>
</dbReference>
<feature type="region of interest" description="Disordered" evidence="3">
    <location>
        <begin position="144"/>
        <end position="176"/>
    </location>
</feature>
<dbReference type="GO" id="GO:0001664">
    <property type="term" value="F:G protein-coupled receptor binding"/>
    <property type="evidence" value="ECO:0007669"/>
    <property type="project" value="TreeGrafter"/>
</dbReference>
<dbReference type="PANTHER" id="PTHR11792:SF16">
    <property type="entry name" value="PHOSRESTIN-2"/>
    <property type="match status" value="1"/>
</dbReference>
<protein>
    <submittedName>
        <fullName evidence="5">Arrestin homolog</fullName>
    </submittedName>
</protein>
<gene>
    <name evidence="5" type="ORF">EVAR_93726_1</name>
</gene>
<dbReference type="InterPro" id="IPR014752">
    <property type="entry name" value="Arrestin-like_C"/>
</dbReference>
<reference evidence="5 6" key="1">
    <citation type="journal article" date="2019" name="Commun. Biol.">
        <title>The bagworm genome reveals a unique fibroin gene that provides high tensile strength.</title>
        <authorList>
            <person name="Kono N."/>
            <person name="Nakamura H."/>
            <person name="Ohtoshi R."/>
            <person name="Tomita M."/>
            <person name="Numata K."/>
            <person name="Arakawa K."/>
        </authorList>
    </citation>
    <scope>NUCLEOTIDE SEQUENCE [LARGE SCALE GENOMIC DNA]</scope>
</reference>
<dbReference type="Gene3D" id="2.60.40.640">
    <property type="match status" value="1"/>
</dbReference>
<evidence type="ECO:0000256" key="1">
    <source>
        <dbReference type="ARBA" id="ARBA00005298"/>
    </source>
</evidence>
<organism evidence="5 6">
    <name type="scientific">Eumeta variegata</name>
    <name type="common">Bagworm moth</name>
    <name type="synonym">Eumeta japonica</name>
    <dbReference type="NCBI Taxonomy" id="151549"/>
    <lineage>
        <taxon>Eukaryota</taxon>
        <taxon>Metazoa</taxon>
        <taxon>Ecdysozoa</taxon>
        <taxon>Arthropoda</taxon>
        <taxon>Hexapoda</taxon>
        <taxon>Insecta</taxon>
        <taxon>Pterygota</taxon>
        <taxon>Neoptera</taxon>
        <taxon>Endopterygota</taxon>
        <taxon>Lepidoptera</taxon>
        <taxon>Glossata</taxon>
        <taxon>Ditrysia</taxon>
        <taxon>Tineoidea</taxon>
        <taxon>Psychidae</taxon>
        <taxon>Oiketicinae</taxon>
        <taxon>Eumeta</taxon>
    </lineage>
</organism>
<feature type="domain" description="Arrestin C-terminal-like" evidence="4">
    <location>
        <begin position="323"/>
        <end position="481"/>
    </location>
</feature>
<evidence type="ECO:0000256" key="3">
    <source>
        <dbReference type="SAM" id="MobiDB-lite"/>
    </source>
</evidence>
<evidence type="ECO:0000256" key="2">
    <source>
        <dbReference type="ARBA" id="ARBA00022606"/>
    </source>
</evidence>
<keyword evidence="2" id="KW-0716">Sensory transduction</keyword>
<name>A0A4C1U2S5_EUMVA</name>
<dbReference type="InterPro" id="IPR014756">
    <property type="entry name" value="Ig_E-set"/>
</dbReference>
<evidence type="ECO:0000259" key="4">
    <source>
        <dbReference type="SMART" id="SM01017"/>
    </source>
</evidence>
<dbReference type="STRING" id="151549.A0A4C1U2S5"/>
<proteinExistence type="inferred from homology"/>
<dbReference type="InterPro" id="IPR014753">
    <property type="entry name" value="Arrestin_N"/>
</dbReference>
<evidence type="ECO:0000313" key="5">
    <source>
        <dbReference type="EMBL" id="GBP20612.1"/>
    </source>
</evidence>
<accession>A0A4C1U2S5</accession>
<dbReference type="Pfam" id="PF02752">
    <property type="entry name" value="Arrestin_C"/>
    <property type="match status" value="1"/>
</dbReference>
<dbReference type="SMART" id="SM01017">
    <property type="entry name" value="Arrestin_C"/>
    <property type="match status" value="1"/>
</dbReference>
<dbReference type="GO" id="GO:0002031">
    <property type="term" value="P:G protein-coupled receptor internalization"/>
    <property type="evidence" value="ECO:0007669"/>
    <property type="project" value="TreeGrafter"/>
</dbReference>
<sequence>MRTAANEIIRLKRLTRHSEAPRGPVYKRPRASPARIRSFSVSRTDFVTMVYNFKVFKKCAPNGKITLYMAKRDFVDHISTVEPVEGVVLLDEEYVRGRKVFGQVVCTFRYGREEDEVMGLNFYKELFLASEQIYPAPEKRRYEVSRTQASTHGRPLGNPNNRGRYRNGNEKRSGLSLRTGLGKESRIILGVEKDERIGIRTKRERNEVRTGIRAESQIEIEIASDSGSGIRERLIRKLGSGAYPFRFEIPPGAPGSVTLQQGLEDEGEPCGVHYYVKLFVGDSEIDRSHRRSTVALGIRKIQYAPSKPGPQPCTVVRKDFVLSPGELELELTLDKQLYLHGETVAVNVCVRNHSNKVVKKIKAAIQQGVDVVLFQNGQYRNVVASCETQDGCPLQPGSNLQKVLYLTPALASNRDKRGIALDGQLKRSETTLASTTLLLDPDQRDAFGIIVSYSVKVKLYLGALNGELAAELPFIMMHPKEGRAKVPHADSQAEVEMFRQDTVHHQESIEVY</sequence>
<dbReference type="AlphaFoldDB" id="A0A4C1U2S5"/>
<feature type="compositionally biased region" description="Low complexity" evidence="3">
    <location>
        <begin position="153"/>
        <end position="162"/>
    </location>
</feature>
<dbReference type="PRINTS" id="PR00309">
    <property type="entry name" value="ARRESTIN"/>
</dbReference>
<dbReference type="GO" id="GO:0005737">
    <property type="term" value="C:cytoplasm"/>
    <property type="evidence" value="ECO:0007669"/>
    <property type="project" value="TreeGrafter"/>
</dbReference>
<keyword evidence="6" id="KW-1185">Reference proteome</keyword>
<dbReference type="SUPFAM" id="SSF81296">
    <property type="entry name" value="E set domains"/>
    <property type="match status" value="3"/>
</dbReference>
<dbReference type="PANTHER" id="PTHR11792">
    <property type="entry name" value="ARRESTIN"/>
    <property type="match status" value="1"/>
</dbReference>
<dbReference type="InterPro" id="IPR011021">
    <property type="entry name" value="Arrestin-like_N"/>
</dbReference>